<keyword evidence="4" id="KW-0472">Membrane</keyword>
<dbReference type="InterPro" id="IPR009091">
    <property type="entry name" value="RCC1/BLIP-II"/>
</dbReference>
<dbReference type="SUPFAM" id="SSF50985">
    <property type="entry name" value="RCC1/BLIP-II"/>
    <property type="match status" value="2"/>
</dbReference>
<dbReference type="Gene3D" id="2.130.10.30">
    <property type="entry name" value="Regulator of chromosome condensation 1/beta-lactamase-inhibitor protein II"/>
    <property type="match status" value="2"/>
</dbReference>
<keyword evidence="5" id="KW-0732">Signal</keyword>
<keyword evidence="2" id="KW-0378">Hydrolase</keyword>
<feature type="chain" id="PRO_5039379142" description="Fibronectin type-III domain-containing protein" evidence="5">
    <location>
        <begin position="23"/>
        <end position="542"/>
    </location>
</feature>
<dbReference type="Pfam" id="PF00041">
    <property type="entry name" value="fn3"/>
    <property type="match status" value="1"/>
</dbReference>
<evidence type="ECO:0000313" key="7">
    <source>
        <dbReference type="EMBL" id="GIJ65098.1"/>
    </source>
</evidence>
<dbReference type="InterPro" id="IPR036116">
    <property type="entry name" value="FN3_sf"/>
</dbReference>
<evidence type="ECO:0000256" key="5">
    <source>
        <dbReference type="SAM" id="SignalP"/>
    </source>
</evidence>
<keyword evidence="2" id="KW-0326">Glycosidase</keyword>
<evidence type="ECO:0000256" key="2">
    <source>
        <dbReference type="ARBA" id="ARBA00023295"/>
    </source>
</evidence>
<keyword evidence="4" id="KW-1133">Transmembrane helix</keyword>
<name>A0A8J4E8C7_9ACTN</name>
<keyword evidence="1" id="KW-0677">Repeat</keyword>
<reference evidence="7" key="1">
    <citation type="submission" date="2021-01" db="EMBL/GenBank/DDBJ databases">
        <title>Whole genome shotgun sequence of Virgisporangium ochraceum NBRC 16418.</title>
        <authorList>
            <person name="Komaki H."/>
            <person name="Tamura T."/>
        </authorList>
    </citation>
    <scope>NUCLEOTIDE SEQUENCE</scope>
    <source>
        <strain evidence="7">NBRC 16418</strain>
    </source>
</reference>
<dbReference type="Proteomes" id="UP000635606">
    <property type="component" value="Unassembled WGS sequence"/>
</dbReference>
<sequence>MRLVFRAVVVALLAASPVVVPGAPASAVQALAVDDGQIVGGTGHGCKVRPSGTVWCWGANASGQLGTGTAPTTGATARMVDGGSLTNGTVARLAAGGDTTCVVDTVRQVSCWGSNSAGQLGNNAAGTDSDVPVPVTGGALTGKAVVDVAVGTSHVCALDEDGAVYCWGADSQGQLGDGGGAVNSPVPVAVDTAGVLSGKRLTAVTAGAQSTCALDVDGNAYCWGDNSSGQLGDNDGGNDSAEPAAVATGGALSGRTLTAISAGGLHVCALADDGNAYCWGENGRGQLGNDDATNTDLDVPAQADPNGVIAAADITTVAAGGNHTCVLTDLDAAWCWGAADNGQLGDNQTTDRLEPVRVYDSGALAGATPRQIGAGTLLSCATDDERHAYCWGDDSTAQLGNGTPAADSDVPARVRLTPDVPVVTVTPGDGRLTVTWTEPDPGTAPLTGYEVTTVPASAGCPSSTSTSCVITGLSNGTQYAVRVAATSGEGTTTSRAVGGTPVSASLLPITGGNVAAVAGAGTVLVVVGLALVRYGRRRVQDL</sequence>
<dbReference type="PRINTS" id="PR00633">
    <property type="entry name" value="RCCNDNSATION"/>
</dbReference>
<accession>A0A8J4E8C7</accession>
<dbReference type="PANTHER" id="PTHR22870:SF408">
    <property type="entry name" value="OS09G0560450 PROTEIN"/>
    <property type="match status" value="1"/>
</dbReference>
<dbReference type="InterPro" id="IPR000408">
    <property type="entry name" value="Reg_chr_condens"/>
</dbReference>
<gene>
    <name evidence="7" type="ORF">Voc01_000150</name>
</gene>
<evidence type="ECO:0000256" key="4">
    <source>
        <dbReference type="SAM" id="Phobius"/>
    </source>
</evidence>
<dbReference type="Gene3D" id="2.60.40.10">
    <property type="entry name" value="Immunoglobulins"/>
    <property type="match status" value="1"/>
</dbReference>
<dbReference type="CDD" id="cd00063">
    <property type="entry name" value="FN3"/>
    <property type="match status" value="1"/>
</dbReference>
<dbReference type="PROSITE" id="PS50012">
    <property type="entry name" value="RCC1_3"/>
    <property type="match status" value="7"/>
</dbReference>
<comment type="caution">
    <text evidence="7">The sequence shown here is derived from an EMBL/GenBank/DDBJ whole genome shotgun (WGS) entry which is preliminary data.</text>
</comment>
<dbReference type="GO" id="GO:0016798">
    <property type="term" value="F:hydrolase activity, acting on glycosyl bonds"/>
    <property type="evidence" value="ECO:0007669"/>
    <property type="project" value="UniProtKB-KW"/>
</dbReference>
<protein>
    <recommendedName>
        <fullName evidence="6">Fibronectin type-III domain-containing protein</fullName>
    </recommendedName>
</protein>
<evidence type="ECO:0000256" key="3">
    <source>
        <dbReference type="ARBA" id="ARBA00023326"/>
    </source>
</evidence>
<dbReference type="Pfam" id="PF25390">
    <property type="entry name" value="WD40_RLD"/>
    <property type="match status" value="1"/>
</dbReference>
<dbReference type="PROSITE" id="PS50853">
    <property type="entry name" value="FN3"/>
    <property type="match status" value="1"/>
</dbReference>
<dbReference type="InterPro" id="IPR003961">
    <property type="entry name" value="FN3_dom"/>
</dbReference>
<keyword evidence="3" id="KW-0624">Polysaccharide degradation</keyword>
<dbReference type="InterPro" id="IPR051210">
    <property type="entry name" value="Ub_ligase/GEF_domain"/>
</dbReference>
<dbReference type="RefSeq" id="WP_203925114.1">
    <property type="nucleotide sequence ID" value="NZ_BOPH01000001.1"/>
</dbReference>
<dbReference type="InterPro" id="IPR013783">
    <property type="entry name" value="Ig-like_fold"/>
</dbReference>
<proteinExistence type="predicted"/>
<dbReference type="EMBL" id="BOPH01000001">
    <property type="protein sequence ID" value="GIJ65098.1"/>
    <property type="molecule type" value="Genomic_DNA"/>
</dbReference>
<dbReference type="SUPFAM" id="SSF49265">
    <property type="entry name" value="Fibronectin type III"/>
    <property type="match status" value="1"/>
</dbReference>
<evidence type="ECO:0000256" key="1">
    <source>
        <dbReference type="ARBA" id="ARBA00022737"/>
    </source>
</evidence>
<keyword evidence="3" id="KW-0119">Carbohydrate metabolism</keyword>
<evidence type="ECO:0000313" key="8">
    <source>
        <dbReference type="Proteomes" id="UP000635606"/>
    </source>
</evidence>
<dbReference type="AlphaFoldDB" id="A0A8J4E8C7"/>
<feature type="signal peptide" evidence="5">
    <location>
        <begin position="1"/>
        <end position="22"/>
    </location>
</feature>
<keyword evidence="4" id="KW-0812">Transmembrane</keyword>
<dbReference type="GO" id="GO:0000272">
    <property type="term" value="P:polysaccharide catabolic process"/>
    <property type="evidence" value="ECO:0007669"/>
    <property type="project" value="UniProtKB-KW"/>
</dbReference>
<feature type="transmembrane region" description="Helical" evidence="4">
    <location>
        <begin position="514"/>
        <end position="532"/>
    </location>
</feature>
<dbReference type="SMART" id="SM00060">
    <property type="entry name" value="FN3"/>
    <property type="match status" value="1"/>
</dbReference>
<dbReference type="InterPro" id="IPR058923">
    <property type="entry name" value="RCC1-like_dom"/>
</dbReference>
<keyword evidence="8" id="KW-1185">Reference proteome</keyword>
<evidence type="ECO:0000259" key="6">
    <source>
        <dbReference type="PROSITE" id="PS50853"/>
    </source>
</evidence>
<organism evidence="7 8">
    <name type="scientific">Virgisporangium ochraceum</name>
    <dbReference type="NCBI Taxonomy" id="65505"/>
    <lineage>
        <taxon>Bacteria</taxon>
        <taxon>Bacillati</taxon>
        <taxon>Actinomycetota</taxon>
        <taxon>Actinomycetes</taxon>
        <taxon>Micromonosporales</taxon>
        <taxon>Micromonosporaceae</taxon>
        <taxon>Virgisporangium</taxon>
    </lineage>
</organism>
<dbReference type="PANTHER" id="PTHR22870">
    <property type="entry name" value="REGULATOR OF CHROMOSOME CONDENSATION"/>
    <property type="match status" value="1"/>
</dbReference>
<feature type="domain" description="Fibronectin type-III" evidence="6">
    <location>
        <begin position="417"/>
        <end position="508"/>
    </location>
</feature>